<dbReference type="CDD" id="cd16461">
    <property type="entry name" value="RING-H2_EL5-like"/>
    <property type="match status" value="2"/>
</dbReference>
<feature type="transmembrane region" description="Helical" evidence="17">
    <location>
        <begin position="55"/>
        <end position="76"/>
    </location>
</feature>
<evidence type="ECO:0000256" key="17">
    <source>
        <dbReference type="SAM" id="Phobius"/>
    </source>
</evidence>
<dbReference type="Gene3D" id="3.30.40.10">
    <property type="entry name" value="Zinc/RING finger domain, C3HC4 (zinc finger)"/>
    <property type="match status" value="2"/>
</dbReference>
<feature type="region of interest" description="Disordered" evidence="16">
    <location>
        <begin position="221"/>
        <end position="258"/>
    </location>
</feature>
<evidence type="ECO:0000313" key="21">
    <source>
        <dbReference type="Proteomes" id="UP000501690"/>
    </source>
</evidence>
<feature type="region of interest" description="Disordered" evidence="16">
    <location>
        <begin position="702"/>
        <end position="737"/>
    </location>
</feature>
<keyword evidence="8 18" id="KW-0732">Signal</keyword>
<keyword evidence="5" id="KW-0808">Transferase</keyword>
<dbReference type="PROSITE" id="PS50089">
    <property type="entry name" value="ZF_RING_2"/>
    <property type="match status" value="2"/>
</dbReference>
<gene>
    <name evidence="20" type="ORF">DEO72_LG11g2993</name>
</gene>
<dbReference type="Proteomes" id="UP000501690">
    <property type="component" value="Linkage Group LG11"/>
</dbReference>
<keyword evidence="12 17" id="KW-1133">Transmembrane helix</keyword>
<comment type="pathway">
    <text evidence="3">Protein modification; protein ubiquitination.</text>
</comment>
<keyword evidence="9 15" id="KW-0863">Zinc-finger</keyword>
<evidence type="ECO:0000256" key="18">
    <source>
        <dbReference type="SAM" id="SignalP"/>
    </source>
</evidence>
<evidence type="ECO:0000256" key="13">
    <source>
        <dbReference type="ARBA" id="ARBA00023136"/>
    </source>
</evidence>
<feature type="region of interest" description="Disordered" evidence="16">
    <location>
        <begin position="661"/>
        <end position="688"/>
    </location>
</feature>
<name>A0A4D6NQ12_VIGUN</name>
<evidence type="ECO:0000256" key="2">
    <source>
        <dbReference type="ARBA" id="ARBA00004167"/>
    </source>
</evidence>
<dbReference type="GO" id="GO:0016020">
    <property type="term" value="C:membrane"/>
    <property type="evidence" value="ECO:0007669"/>
    <property type="project" value="UniProtKB-SubCell"/>
</dbReference>
<evidence type="ECO:0000256" key="1">
    <source>
        <dbReference type="ARBA" id="ARBA00000900"/>
    </source>
</evidence>
<feature type="domain" description="RING-type" evidence="19">
    <location>
        <begin position="443"/>
        <end position="485"/>
    </location>
</feature>
<feature type="compositionally biased region" description="Polar residues" evidence="16">
    <location>
        <begin position="552"/>
        <end position="564"/>
    </location>
</feature>
<dbReference type="EMBL" id="CP039355">
    <property type="protein sequence ID" value="QCE15980.1"/>
    <property type="molecule type" value="Genomic_DNA"/>
</dbReference>
<evidence type="ECO:0000256" key="6">
    <source>
        <dbReference type="ARBA" id="ARBA00022692"/>
    </source>
</evidence>
<dbReference type="FunFam" id="3.30.40.10:FF:000285">
    <property type="entry name" value="RING-H2 finger protein ATL43"/>
    <property type="match status" value="2"/>
</dbReference>
<dbReference type="AlphaFoldDB" id="A0A4D6NQ12"/>
<keyword evidence="21" id="KW-1185">Reference proteome</keyword>
<feature type="region of interest" description="Disordered" evidence="16">
    <location>
        <begin position="390"/>
        <end position="425"/>
    </location>
</feature>
<dbReference type="SMART" id="SM00184">
    <property type="entry name" value="RING"/>
    <property type="match status" value="2"/>
</dbReference>
<evidence type="ECO:0000256" key="11">
    <source>
        <dbReference type="ARBA" id="ARBA00022833"/>
    </source>
</evidence>
<evidence type="ECO:0000259" key="19">
    <source>
        <dbReference type="PROSITE" id="PS50089"/>
    </source>
</evidence>
<feature type="region of interest" description="Disordered" evidence="16">
    <location>
        <begin position="349"/>
        <end position="375"/>
    </location>
</feature>
<evidence type="ECO:0000256" key="5">
    <source>
        <dbReference type="ARBA" id="ARBA00022679"/>
    </source>
</evidence>
<feature type="region of interest" description="Disordered" evidence="16">
    <location>
        <begin position="533"/>
        <end position="570"/>
    </location>
</feature>
<feature type="compositionally biased region" description="Basic and acidic residues" evidence="16">
    <location>
        <begin position="405"/>
        <end position="425"/>
    </location>
</feature>
<keyword evidence="6 17" id="KW-0812">Transmembrane</keyword>
<keyword evidence="13 17" id="KW-0472">Membrane</keyword>
<dbReference type="PANTHER" id="PTHR46539">
    <property type="entry name" value="E3 UBIQUITIN-PROTEIN LIGASE ATL42"/>
    <property type="match status" value="1"/>
</dbReference>
<dbReference type="EC" id="2.3.2.27" evidence="4"/>
<comment type="subcellular location">
    <subcellularLocation>
        <location evidence="2">Membrane</location>
        <topology evidence="2">Single-pass membrane protein</topology>
    </subcellularLocation>
</comment>
<dbReference type="Pfam" id="PF13639">
    <property type="entry name" value="zf-RING_2"/>
    <property type="match status" value="2"/>
</dbReference>
<evidence type="ECO:0000256" key="16">
    <source>
        <dbReference type="SAM" id="MobiDB-lite"/>
    </source>
</evidence>
<evidence type="ECO:0000256" key="14">
    <source>
        <dbReference type="ARBA" id="ARBA00024209"/>
    </source>
</evidence>
<feature type="chain" id="PRO_5020022092" description="RING-type E3 ubiquitin transferase" evidence="18">
    <location>
        <begin position="25"/>
        <end position="768"/>
    </location>
</feature>
<dbReference type="InterPro" id="IPR001841">
    <property type="entry name" value="Znf_RING"/>
</dbReference>
<dbReference type="InterPro" id="IPR013083">
    <property type="entry name" value="Znf_RING/FYVE/PHD"/>
</dbReference>
<dbReference type="PANTHER" id="PTHR46539:SF2">
    <property type="entry name" value="RING-H2 FINGER PROTEIN ATL43"/>
    <property type="match status" value="1"/>
</dbReference>
<comment type="similarity">
    <text evidence="14">Belongs to the RING-type zinc finger family. ATL subfamily.</text>
</comment>
<organism evidence="20 21">
    <name type="scientific">Vigna unguiculata</name>
    <name type="common">Cowpea</name>
    <dbReference type="NCBI Taxonomy" id="3917"/>
    <lineage>
        <taxon>Eukaryota</taxon>
        <taxon>Viridiplantae</taxon>
        <taxon>Streptophyta</taxon>
        <taxon>Embryophyta</taxon>
        <taxon>Tracheophyta</taxon>
        <taxon>Spermatophyta</taxon>
        <taxon>Magnoliopsida</taxon>
        <taxon>eudicotyledons</taxon>
        <taxon>Gunneridae</taxon>
        <taxon>Pentapetalae</taxon>
        <taxon>rosids</taxon>
        <taxon>fabids</taxon>
        <taxon>Fabales</taxon>
        <taxon>Fabaceae</taxon>
        <taxon>Papilionoideae</taxon>
        <taxon>50 kb inversion clade</taxon>
        <taxon>NPAAA clade</taxon>
        <taxon>indigoferoid/millettioid clade</taxon>
        <taxon>Phaseoleae</taxon>
        <taxon>Vigna</taxon>
    </lineage>
</organism>
<comment type="catalytic activity">
    <reaction evidence="1">
        <text>S-ubiquitinyl-[E2 ubiquitin-conjugating enzyme]-L-cysteine + [acceptor protein]-L-lysine = [E2 ubiquitin-conjugating enzyme]-L-cysteine + N(6)-ubiquitinyl-[acceptor protein]-L-lysine.</text>
        <dbReference type="EC" id="2.3.2.27"/>
    </reaction>
</comment>
<dbReference type="GO" id="GO:0008270">
    <property type="term" value="F:zinc ion binding"/>
    <property type="evidence" value="ECO:0007669"/>
    <property type="project" value="UniProtKB-KW"/>
</dbReference>
<feature type="compositionally biased region" description="Basic and acidic residues" evidence="16">
    <location>
        <begin position="717"/>
        <end position="737"/>
    </location>
</feature>
<evidence type="ECO:0000256" key="12">
    <source>
        <dbReference type="ARBA" id="ARBA00022989"/>
    </source>
</evidence>
<keyword evidence="7" id="KW-0479">Metal-binding</keyword>
<feature type="domain" description="RING-type" evidence="19">
    <location>
        <begin position="131"/>
        <end position="173"/>
    </location>
</feature>
<reference evidence="20 21" key="1">
    <citation type="submission" date="2019-04" db="EMBL/GenBank/DDBJ databases">
        <title>An improved genome assembly and genetic linkage map for asparagus bean, Vigna unguiculata ssp. sesquipedialis.</title>
        <authorList>
            <person name="Xia Q."/>
            <person name="Zhang R."/>
            <person name="Dong Y."/>
        </authorList>
    </citation>
    <scope>NUCLEOTIDE SEQUENCE [LARGE SCALE GENOMIC DNA]</scope>
    <source>
        <tissue evidence="20">Leaf</tissue>
    </source>
</reference>
<feature type="region of interest" description="Disordered" evidence="16">
    <location>
        <begin position="25"/>
        <end position="48"/>
    </location>
</feature>
<evidence type="ECO:0000256" key="15">
    <source>
        <dbReference type="PROSITE-ProRule" id="PRU00175"/>
    </source>
</evidence>
<keyword evidence="10" id="KW-0833">Ubl conjugation pathway</keyword>
<keyword evidence="11" id="KW-0862">Zinc</keyword>
<protein>
    <recommendedName>
        <fullName evidence="4">RING-type E3 ubiquitin transferase</fullName>
        <ecNumber evidence="4">2.3.2.27</ecNumber>
    </recommendedName>
</protein>
<evidence type="ECO:0000256" key="4">
    <source>
        <dbReference type="ARBA" id="ARBA00012483"/>
    </source>
</evidence>
<proteinExistence type="inferred from homology"/>
<dbReference type="SUPFAM" id="SSF57850">
    <property type="entry name" value="RING/U-box"/>
    <property type="match status" value="2"/>
</dbReference>
<evidence type="ECO:0000256" key="9">
    <source>
        <dbReference type="ARBA" id="ARBA00022771"/>
    </source>
</evidence>
<feature type="compositionally biased region" description="Polar residues" evidence="16">
    <location>
        <begin position="240"/>
        <end position="252"/>
    </location>
</feature>
<evidence type="ECO:0000256" key="3">
    <source>
        <dbReference type="ARBA" id="ARBA00004906"/>
    </source>
</evidence>
<feature type="signal peptide" evidence="18">
    <location>
        <begin position="1"/>
        <end position="24"/>
    </location>
</feature>
<sequence length="768" mass="86392">MAPAPSIFLLLLTLLLLLTNAAHTRETPPPTPQRIIAPPPPDNENDTSPPFRPGIAVVVCVLTTIISLTSLLLLYIKHCNGGNIHSGGSSIPWTVAPFSGRKNSGIDRSVVESLPVFRFGALRGQKEGLDCAVCLTKFEAAEVLRLLPKCKHAFHVECVDTWLDAHSTCPLCRYRVDPEDILLVEDAKPFRCQTQPQRNSHNNNSSNQERARLNMDVEKQEIGRRHSSVGESGTEEQSRRWTTSFRRSLDSATSRKKNESVGVGVGVVGFGWFVRGRKDGMLLTQETEREGDRTSAERRLEHRIIVSPGPGPGPGPGKMKMNGVHQRWSDVQASDLLYLTSEMIMSEAQWNTRGGGRGRGTRRSNDDGVEDSWSGRGIINSRSVSEITGFSRFSSNSNNNNEEDTDRHRDREWEQQRQGHGEREEGLVRRFGALRGQKEGLDCAVCLTKFEAAEVLRLLPKCKHAFHVECVDTWLDAHSTCPLCRYRVDPEDILLVEDAKPFRCQTQPQRNSHNNNSSNQERARLNMDVEKQEIGRRHSSVGESGTEEQSRRWTTSFRRSLDSATSRKKNESVGVGVGVVGFGWFVRGRKDGMLLTQETEREGDRTSAERRLEHRIIVSPGPGPGPGPGKMKMNGVHQRWSDVQASDLLYLTSEMIMSEAQWNTRGGGRGRGTRRSNDDGVEDSWSGRGIINSRSVSEITGFSRFSSNSNNNNEEDTDRHRDREWEQQRQGHGEREEGLVRRWLGWISKSHTQQQHHQRQQTHSQTQP</sequence>
<evidence type="ECO:0000256" key="8">
    <source>
        <dbReference type="ARBA" id="ARBA00022729"/>
    </source>
</evidence>
<feature type="compositionally biased region" description="Pro residues" evidence="16">
    <location>
        <begin position="27"/>
        <end position="42"/>
    </location>
</feature>
<evidence type="ECO:0000256" key="10">
    <source>
        <dbReference type="ARBA" id="ARBA00022786"/>
    </source>
</evidence>
<evidence type="ECO:0000313" key="20">
    <source>
        <dbReference type="EMBL" id="QCE15980.1"/>
    </source>
</evidence>
<accession>A0A4D6NQ12</accession>
<dbReference type="GO" id="GO:0061630">
    <property type="term" value="F:ubiquitin protein ligase activity"/>
    <property type="evidence" value="ECO:0007669"/>
    <property type="project" value="UniProtKB-EC"/>
</dbReference>
<evidence type="ECO:0000256" key="7">
    <source>
        <dbReference type="ARBA" id="ARBA00022723"/>
    </source>
</evidence>